<keyword evidence="1 2" id="KW-0732">Signal</keyword>
<evidence type="ECO:0000313" key="5">
    <source>
        <dbReference type="Proteomes" id="UP000284908"/>
    </source>
</evidence>
<gene>
    <name evidence="4" type="ORF">D6C13_23310</name>
</gene>
<dbReference type="EMBL" id="RAHH01000041">
    <property type="protein sequence ID" value="RJT34990.1"/>
    <property type="molecule type" value="Genomic_DNA"/>
</dbReference>
<dbReference type="InterPro" id="IPR043990">
    <property type="entry name" value="AC_1"/>
</dbReference>
<accession>A0A419N2J9</accession>
<dbReference type="InterPro" id="IPR012332">
    <property type="entry name" value="Autotransporter_pectin_lyase_C"/>
</dbReference>
<dbReference type="Pfam" id="PF12951">
    <property type="entry name" value="PATR"/>
    <property type="match status" value="8"/>
</dbReference>
<keyword evidence="5" id="KW-1185">Reference proteome</keyword>
<organism evidence="4 5">
    <name type="scientific">Rahnella woolbedingensis</name>
    <dbReference type="NCBI Taxonomy" id="1510574"/>
    <lineage>
        <taxon>Bacteria</taxon>
        <taxon>Pseudomonadati</taxon>
        <taxon>Pseudomonadota</taxon>
        <taxon>Gammaproteobacteria</taxon>
        <taxon>Enterobacterales</taxon>
        <taxon>Yersiniaceae</taxon>
        <taxon>Rahnella</taxon>
    </lineage>
</organism>
<dbReference type="InterPro" id="IPR024973">
    <property type="entry name" value="ESPR"/>
</dbReference>
<feature type="domain" description="Autotransporter" evidence="3">
    <location>
        <begin position="2923"/>
        <end position="3210"/>
    </location>
</feature>
<feature type="chain" id="PRO_5019544341" evidence="2">
    <location>
        <begin position="51"/>
        <end position="3210"/>
    </location>
</feature>
<dbReference type="SUPFAM" id="SSF51126">
    <property type="entry name" value="Pectin lyase-like"/>
    <property type="match status" value="3"/>
</dbReference>
<evidence type="ECO:0000256" key="1">
    <source>
        <dbReference type="ARBA" id="ARBA00022729"/>
    </source>
</evidence>
<dbReference type="Pfam" id="PF18883">
    <property type="entry name" value="AC_1"/>
    <property type="match status" value="1"/>
</dbReference>
<dbReference type="SUPFAM" id="SSF103515">
    <property type="entry name" value="Autotransporter"/>
    <property type="match status" value="1"/>
</dbReference>
<dbReference type="SMART" id="SM00869">
    <property type="entry name" value="Autotransporter"/>
    <property type="match status" value="1"/>
</dbReference>
<dbReference type="Gene3D" id="2.40.128.130">
    <property type="entry name" value="Autotransporter beta-domain"/>
    <property type="match status" value="1"/>
</dbReference>
<protein>
    <submittedName>
        <fullName evidence="4">Transporter</fullName>
    </submittedName>
</protein>
<dbReference type="PANTHER" id="PTHR35037">
    <property type="entry name" value="C-TERMINAL REGION OF AIDA-LIKE PROTEIN"/>
    <property type="match status" value="1"/>
</dbReference>
<name>A0A419N2J9_9GAMM</name>
<dbReference type="Pfam" id="PF13018">
    <property type="entry name" value="ESPR"/>
    <property type="match status" value="1"/>
</dbReference>
<evidence type="ECO:0000256" key="2">
    <source>
        <dbReference type="SAM" id="SignalP"/>
    </source>
</evidence>
<dbReference type="OrthoDB" id="9780507at2"/>
<dbReference type="InterPro" id="IPR005546">
    <property type="entry name" value="Autotransporte_beta"/>
</dbReference>
<dbReference type="InterPro" id="IPR013425">
    <property type="entry name" value="Autotrns_rpt"/>
</dbReference>
<dbReference type="Gene3D" id="2.160.20.20">
    <property type="match status" value="2"/>
</dbReference>
<dbReference type="InterPro" id="IPR051551">
    <property type="entry name" value="Autotransporter_adhesion"/>
</dbReference>
<dbReference type="InterPro" id="IPR036709">
    <property type="entry name" value="Autotransporte_beta_dom_sf"/>
</dbReference>
<dbReference type="RefSeq" id="WP_120135047.1">
    <property type="nucleotide sequence ID" value="NZ_RAHH01000041.1"/>
</dbReference>
<dbReference type="InterPro" id="IPR011050">
    <property type="entry name" value="Pectin_lyase_fold/virulence"/>
</dbReference>
<reference evidence="4 5" key="1">
    <citation type="submission" date="2018-09" db="EMBL/GenBank/DDBJ databases">
        <authorList>
            <person name="Le Fleche-Mateos A."/>
        </authorList>
    </citation>
    <scope>NUCLEOTIDE SEQUENCE [LARGE SCALE GENOMIC DNA]</scope>
    <source>
        <strain evidence="4 5">DSM 27399</strain>
    </source>
</reference>
<evidence type="ECO:0000259" key="3">
    <source>
        <dbReference type="PROSITE" id="PS51208"/>
    </source>
</evidence>
<proteinExistence type="predicted"/>
<feature type="signal peptide" evidence="2">
    <location>
        <begin position="1"/>
        <end position="50"/>
    </location>
</feature>
<dbReference type="PROSITE" id="PS51208">
    <property type="entry name" value="AUTOTRANSPORTER"/>
    <property type="match status" value="1"/>
</dbReference>
<comment type="caution">
    <text evidence="4">The sequence shown here is derived from an EMBL/GenBank/DDBJ whole genome shotgun (WGS) entry which is preliminary data.</text>
</comment>
<dbReference type="NCBIfam" id="TIGR02601">
    <property type="entry name" value="autotrns_rpt"/>
    <property type="match status" value="7"/>
</dbReference>
<sequence length="3210" mass="323336">MNKIYRLVWSEIRSAWVAAPETTKGHRKGSGRTKLAASLALALTAGPAFADDVNWADVYPTYNFPVLANYDVLRETGFAFTIDGDTGTATHYADGTTLNILGPIPTITAGTNGTATPLLVRNGLADSTGTGADPGRITMIQATDSNNVVTPITSANIDTFSYSTNEATPQQNQELNVVVPGLDGSYAVIKVYDSSTFSAPGTSLVGDLPLNVYDANSFHIYNNFGIASVAAVGGTANINVGADTNGTTPISAAANTIDLLAKNSTLAKADGSGTAASAVNWQSDNYVHFAPAAVISGDLQKETAVSSQYNDSITLPNYVLVGGQVVQAGSRTFTINSAADIATVNNFLLGTSRENSQVQLWLTGGVTLPPENGGAVIDSPVIAQNTYNAIIQSLLSAEQQNRVDLTYHVWDDMLAHNNNATLGTGSLNVIYATGANATGTVTSTGSLAVDGATAVMRGDNGAVLTNDGNINIWRSSGSSPAGVGMMATDATATNNGTINAGLFLEKDGTNQNVSNQGTIAMQGLGASQLFNLGFINVALTDGTTDGATGIQAQGTTAATNSGTVAVTGNTHNTDGRASGYGADISGAATFTNTAGGNIYVGTTPITATTPAAPTSMIGGAVQSAAIRTSSTGAVTNNGTITLGAQTRNAVGILVNGGTGAVLNTGTINVLGVLGVNGAAAQNYGLSAIDTSNVTNTGAIRVFGDNNVAINLLARTAAASVNSTIDGAITVGAAGDSGGSDNNPFTYRNYAVYAEGLNGFQATADVDSSINLLSAGAIGAHARGSATINVGANAVLNFGNTNQIGYYAYGEAAKINLGSAIIDDNGQAGSILFAIDHGAQFDGSSGGAGPYVLTVTGTGSTGVFANGLDTGADGQPGGGDDSLTTLDTGSATIHVGGEDAVGVKITGGATGTINNGGILLEHNDATAVVVDGRNYAIDGTKGAGADALATNVLSKADIGTTASQSGIIGYDVSWKGKVDIESDGISLAGNNNIGIYLHDGGIANNNAPINVNGTNNIGVYIQDQGTLTNLRDITVTGAAGSNNVGVKVQGAGAQVTQLGNVTANGGLAAVQLVNDGASLAISGTNNHITASNGADGILMDLGSASLTASNTQIDISGSGAGINNKADTSNINLTDVTINAADGPAIRTAVTFDAEGTGNQLNVSGNGAGFAFEKEDGTNTTGNLTIGTGYTIDVTGANGNGILAKTDGSVTSGANITMGATGGAAISAVDSSAVTNNGNIQTSSNTNTSILATNAGAFTNNGTINATGGINPLALIRINGTAANRTIINNGSITDASQNSVVIDASGTANNTVTNQGTLSAASNTATALLTGSGSDNVTLSGTQATTGLINLGSGTDTFTWDSGTLDGAVDFTGADGNDRANIGDVDLTSTRHILSEGGSNSTLTFTNTHALTDPALIGSLTADDVATATNIGTGWSTLAVTGTSADVRVVDNLQLSGTPLIQVTGGGTLRSGDNVTDPQFASIRNYNVSTDGADSLLVFDGLSATQTYSGIISGTGGLERAGGGTTILTGENTYTGNTLIDNGGTLQLGDGGAPGALSAQTNITDNGVLNINQSDTVNLGGAISGTGAFYQTGSGTTRLSGANTYQGVTLVNGGTLLVNGDQRDASGDTTVASGATLGGTGTIGGNVTFGANTTLTPGDGGAGTLNINGNLVLSPTTNSKYELGAVTVAGGPLNDFVNVGQNLTLDGQLNVTLSAGGIFAPGLYRLYSYGGTLTNNVLDVVTLPTNNQSTYGVQTSIPGQVNLVLSAPTPASTLQFWDGDLIGSNHGDGTSGNNEVDGGTGVWESRELDDTNNWTTATGFGNDPWSQASFAIFQGASGTVTISNAFNPVVTAGMQFDSDGYVLKGDPLSIVRTADLLPSQNYLAEGETAADAYFVIRVGAGDDGADITTTIDANLIPASGSTDRLKLLKFDPGRLILTGVNGYTGGTEIYGGVLNVSSDQNLGLAGTSVLINNNSVLQAGADFTTDRPIFLSEMGGGQFDLYGHTFTPAGVIGGLGPLTVFDSASAGNSTLVLNRVNTYQGSTTVTGNNGASVVAVDANTTGVFGTPNSAITVNQQGTVNFNNDASAENHTFTLDSGILTFNDTASAANSVTTATNGAFVQLGDNASGGNGQFTLASGTQMDLTGQADGGSSTINNSGIVGFAGQASAAGSTIANNAGGVVNIADATGSTSVGSLSGAGNVVLGAAQLIEGALNLNDAISGIISGVNGSLAKTGTGTLTLSGDNTYTGATDVQQGVLLVNGNQQAATGAVSVASGSTLGGNGTLGGNVTVADNGHLAAGADLNSVGVLTTGGLTLNENSQVDFQFGQSFTAGGSLNDLINVNGDLNLNGKLNITQTPGGTFDVGIYRVFNYTGALTDNTLDIGNAPAAADDMYVQTSIANQVNLVNRTGVILRFWDGAEMANKNDSQINGGDGIWQNSSGNDNWTTDVTTPDGRFNAPFSDNSFAIFGGEKGNVTVDNSLGAVMISGAQFATDGYVINNGVITTNTADTQIRVGDGTIEGANYVATINSQIAGSGGINKTDAGTLVLNGANTYSGGTVISAGTLQVSADNNFGQSGTGLAFNGGTLRYGSAFDTSRAVTLQTGGGTVDTHGNNVSLNGLLNGNGALTKTGDGTLTLTADNTYTGDTTISKGNLQLGNGGETGSIIGNIADNAVLQINRSNLLTLPGNISGTGQVWQQGSGTTVLAGSNTYSGITLVQSGTLLANGTNTLSANSTHIVSAGALLDTGGNSQTVGSVVNQGTINLRGGDVGSTLTVNGDYVGMNGVMKIAAQQHSPGVADRLVINGGTATGVTRLDIDVSQLGEQTTGDGITVVEAQNGATTTAQTTKDAFTLGADHLDAGAFQYRLFAANAQGAGEDWFLRASYRPEVPVFDGLASMARQADLAVLGTLHQRVGDEKPYDAATPEDQEGRFWARYIAQSTHQSLNDATSTQSDSRMNGMQAGVDLYQDQSWRAGVYTTVLDIDTNYQGANSGGYGPAGYTSDTAFYLGGYATWTADNGFYVDNVLQYGNHSIDLTMPGSHDSLSPDGNTYIASVEVGKPFQFGDSSWALEPQAQLIWQHSDFDSVIIPGDAKTRASVSADDAVIGRLGVRLTTQYDTEHGTVKPYVRVNLWQELSDGSDTTTYVNTSNNAGETSLTSDQRYSSTEVALGATWAATSEVQAYTEVGKSYQNGGSKSQISNDVSGTVGIKIRF</sequence>
<dbReference type="PANTHER" id="PTHR35037:SF3">
    <property type="entry name" value="C-TERMINAL REGION OF AIDA-LIKE PROTEIN"/>
    <property type="match status" value="1"/>
</dbReference>
<dbReference type="Proteomes" id="UP000284908">
    <property type="component" value="Unassembled WGS sequence"/>
</dbReference>
<evidence type="ECO:0000313" key="4">
    <source>
        <dbReference type="EMBL" id="RJT34990.1"/>
    </source>
</evidence>